<dbReference type="GO" id="GO:0051321">
    <property type="term" value="P:meiotic cell cycle"/>
    <property type="evidence" value="ECO:0007669"/>
    <property type="project" value="UniProtKB-KW"/>
</dbReference>
<dbReference type="Pfam" id="PF08631">
    <property type="entry name" value="SPO22"/>
    <property type="match status" value="1"/>
</dbReference>
<dbReference type="InParanoid" id="A0A2T3AGI9"/>
<dbReference type="AlphaFoldDB" id="A0A2T3AGI9"/>
<dbReference type="Proteomes" id="UP000241462">
    <property type="component" value="Unassembled WGS sequence"/>
</dbReference>
<evidence type="ECO:0000313" key="3">
    <source>
        <dbReference type="Proteomes" id="UP000241462"/>
    </source>
</evidence>
<dbReference type="EMBL" id="KZ678392">
    <property type="protein sequence ID" value="PSR97315.1"/>
    <property type="molecule type" value="Genomic_DNA"/>
</dbReference>
<proteinExistence type="predicted"/>
<reference evidence="2 3" key="1">
    <citation type="journal article" date="2018" name="Mycol. Prog.">
        <title>Coniella lustricola, a new species from submerged detritus.</title>
        <authorList>
            <person name="Raudabaugh D.B."/>
            <person name="Iturriaga T."/>
            <person name="Carver A."/>
            <person name="Mondo S."/>
            <person name="Pangilinan J."/>
            <person name="Lipzen A."/>
            <person name="He G."/>
            <person name="Amirebrahimi M."/>
            <person name="Grigoriev I.V."/>
            <person name="Miller A.N."/>
        </authorList>
    </citation>
    <scope>NUCLEOTIDE SEQUENCE [LARGE SCALE GENOMIC DNA]</scope>
    <source>
        <strain evidence="2 3">B22-T-1</strain>
    </source>
</reference>
<protein>
    <submittedName>
        <fullName evidence="2">Meiosis protein SPO22/ZIP4 like-domain-containing protein</fullName>
    </submittedName>
</protein>
<keyword evidence="1" id="KW-0469">Meiosis</keyword>
<evidence type="ECO:0000313" key="2">
    <source>
        <dbReference type="EMBL" id="PSR97315.1"/>
    </source>
</evidence>
<sequence>MRIALKACICCTDHDDVQTARLVLQRAADYHGRLQHLSQMPRHDQGDEILRLEAEWTALRIILAFQDDQLIVAEHTFISATKLLSRIDAVSVERFAESIVRIGKGLLSKRDYPMAETWLQRAWELINGQQLENMSRDAVESRMAILQSLVTALMGLDTNESVRKAQNLVKCVESEVGDELVVLLLNLEILNKASAETFDGESYSNVIRRMIHGFKPTEANFKLVAHHIRILHIKCPSIGCSVANDFICSLVRSGRQEWIDKAVITRIHMATSQRDFEGTVDEVFRSLTRLKQPLSTDASFAAQTLIWKKVDSNYQHAQFALAERWSHLGLSEAFANSGPNNRAKLERKLLLCAIDRNDPETARSVFLSMSPEIQKEPMTHYLLYRATIRSGDIEMAVTCLDHLAKSSIGLDLLSACVADSQYVGHKIAIVEAMKKLVQVYDYGCHEEVHLPALLRCTIMLMYGLLKNDENNDQQAIVADLCDLFSEVVAAVQKAPKDIEGNRLFDMKELEWFCQNAYNLGLRHAGDWALRNVVQILTACVSLIDHFPNDIPDEMTSDLSLRLIFCNFFVASALVALARADDNVDQQLQDYLIARKHIAAVDGEVEMRLQSESLDEVSAQDLKLKLAQLLAFDFEAAVALKRYSELSEIVLKASQCREVGALKAMADCTLRNHLTHEDMFSVLRKIINQILDIGDHDSRQLAKYTRCLFQMTFSYSEELGGRLLEETCQMVTDAHGSPATWPSEEVEWFASSAYNHAIDLYNRKDVEACRRWAQSALKLAHYSGDGGTLEALLQERYVKLGLEAA</sequence>
<dbReference type="GO" id="GO:0090173">
    <property type="term" value="P:regulation of synaptonemal complex assembly"/>
    <property type="evidence" value="ECO:0007669"/>
    <property type="project" value="InterPro"/>
</dbReference>
<accession>A0A2T3AGI9</accession>
<dbReference type="STRING" id="2025994.A0A2T3AGI9"/>
<gene>
    <name evidence="2" type="ORF">BD289DRAFT_426109</name>
</gene>
<dbReference type="PANTHER" id="PTHR40375:SF2">
    <property type="entry name" value="SPORULATION-SPECIFIC PROTEIN 22"/>
    <property type="match status" value="1"/>
</dbReference>
<organism evidence="2 3">
    <name type="scientific">Coniella lustricola</name>
    <dbReference type="NCBI Taxonomy" id="2025994"/>
    <lineage>
        <taxon>Eukaryota</taxon>
        <taxon>Fungi</taxon>
        <taxon>Dikarya</taxon>
        <taxon>Ascomycota</taxon>
        <taxon>Pezizomycotina</taxon>
        <taxon>Sordariomycetes</taxon>
        <taxon>Sordariomycetidae</taxon>
        <taxon>Diaporthales</taxon>
        <taxon>Schizoparmaceae</taxon>
        <taxon>Coniella</taxon>
    </lineage>
</organism>
<name>A0A2T3AGI9_9PEZI</name>
<evidence type="ECO:0000256" key="1">
    <source>
        <dbReference type="ARBA" id="ARBA00023254"/>
    </source>
</evidence>
<dbReference type="InterPro" id="IPR039057">
    <property type="entry name" value="Spo22/ZIP4"/>
</dbReference>
<dbReference type="PANTHER" id="PTHR40375">
    <property type="entry name" value="SPORULATION-SPECIFIC PROTEIN 22"/>
    <property type="match status" value="1"/>
</dbReference>
<dbReference type="InterPro" id="IPR013940">
    <property type="entry name" value="Spo22/ZIP4/TEX11"/>
</dbReference>
<keyword evidence="3" id="KW-1185">Reference proteome</keyword>
<dbReference type="OrthoDB" id="65716at2759"/>